<feature type="domain" description="YdhG-like" evidence="1">
    <location>
        <begin position="23"/>
        <end position="122"/>
    </location>
</feature>
<gene>
    <name evidence="2" type="ORF">DJ013_21510</name>
</gene>
<dbReference type="OrthoDB" id="1120992at2"/>
<dbReference type="AlphaFoldDB" id="A0A2Z4GHF9"/>
<name>A0A2Z4GHF9_9BACT</name>
<evidence type="ECO:0000313" key="2">
    <source>
        <dbReference type="EMBL" id="AWW00622.1"/>
    </source>
</evidence>
<dbReference type="Proteomes" id="UP000249873">
    <property type="component" value="Chromosome"/>
</dbReference>
<dbReference type="EMBL" id="CP029480">
    <property type="protein sequence ID" value="AWW00622.1"/>
    <property type="molecule type" value="Genomic_DNA"/>
</dbReference>
<dbReference type="InterPro" id="IPR014922">
    <property type="entry name" value="YdhG-like"/>
</dbReference>
<keyword evidence="3" id="KW-1185">Reference proteome</keyword>
<proteinExistence type="predicted"/>
<evidence type="ECO:0000259" key="1">
    <source>
        <dbReference type="Pfam" id="PF08818"/>
    </source>
</evidence>
<dbReference type="Pfam" id="PF08818">
    <property type="entry name" value="DUF1801"/>
    <property type="match status" value="1"/>
</dbReference>
<sequence length="138" mass="16155">MKMQPYKFRDVEEMLDSLPKEERTITEFLRSLVLDTLPQAKEKLSFNVPFYSLRKNVCHIWPGSVAWGKKTYEGVSFGFTYGSLLLDETNYLDKGTRKQIYSKKFLSLSEIDVTLLKSYIFESALIDEEVYQSKKLKD</sequence>
<reference evidence="2 3" key="1">
    <citation type="submission" date="2018-05" db="EMBL/GenBank/DDBJ databases">
        <title>Complete genome sequence of Arcticibacterium luteifluviistationis SM1504T, a cytophagaceae bacterium isolated from Arctic surface seawater.</title>
        <authorList>
            <person name="Li Y."/>
            <person name="Qin Q.-L."/>
        </authorList>
    </citation>
    <scope>NUCLEOTIDE SEQUENCE [LARGE SCALE GENOMIC DNA]</scope>
    <source>
        <strain evidence="2 3">SM1504</strain>
    </source>
</reference>
<organism evidence="2 3">
    <name type="scientific">Arcticibacterium luteifluviistationis</name>
    <dbReference type="NCBI Taxonomy" id="1784714"/>
    <lineage>
        <taxon>Bacteria</taxon>
        <taxon>Pseudomonadati</taxon>
        <taxon>Bacteroidota</taxon>
        <taxon>Cytophagia</taxon>
        <taxon>Cytophagales</taxon>
        <taxon>Leadbetterellaceae</taxon>
        <taxon>Arcticibacterium</taxon>
    </lineage>
</organism>
<accession>A0A2Z4GHF9</accession>
<dbReference type="SUPFAM" id="SSF159888">
    <property type="entry name" value="YdhG-like"/>
    <property type="match status" value="1"/>
</dbReference>
<evidence type="ECO:0000313" key="3">
    <source>
        <dbReference type="Proteomes" id="UP000249873"/>
    </source>
</evidence>
<dbReference type="KEGG" id="als:DJ013_21510"/>
<protein>
    <submittedName>
        <fullName evidence="2">DUF1801 domain-containing protein</fullName>
    </submittedName>
</protein>
<dbReference type="Gene3D" id="3.90.1150.200">
    <property type="match status" value="1"/>
</dbReference>